<feature type="region of interest" description="Disordered" evidence="1">
    <location>
        <begin position="215"/>
        <end position="285"/>
    </location>
</feature>
<dbReference type="AlphaFoldDB" id="A0A0C3IMP4"/>
<sequence length="534" mass="58985">MMKAYFQTLGIWAYVRTDHPIPCPVDGQGGATATDVNAWHIADNHAQGIITLYSDGMITLAIESKDTATAKWADLKIKYSSPSAMMTFLEFQQLIRIQIKPKDNFNAKITEINMIFQAIHGQGFTLEDKMKVLILIHTMTATWDHGPMNILSSLAPTQLNPNHVIPRMKELWAHKSGTTSLPTTMGESSGTQVKHELNSLLNHMNKPLCQICKGKHATQDHQGGGHGGSHGGRGRGRGQQQGGAPYPPCQQQQQNDQGQSSGHGQGQNCRHGKGKAQANTTEVEGQEAEAYLADIPEEPQEEYYELNAASYALGARMPTPKLTQEEYQDHYHNALTAHLSEGATLQIENVLIPSAEGLDDEYVINPSNAAIDMTTGDVLDWYMDAIKESTKLAVESPTLRMGDSTMVEQRLGGQVPVVQESKMNLQKRNSRKCITLLLREFHSSIPDVVPTKFRPRYYPWTASPDPLYDPNNSATGYFPGKFDHNAIDAFDCYPLNAPGDILEWVYTKQTGATVWLLDSACFVESAVFQATLLS</sequence>
<reference evidence="3" key="2">
    <citation type="submission" date="2015-01" db="EMBL/GenBank/DDBJ databases">
        <title>Evolutionary Origins and Diversification of the Mycorrhizal Mutualists.</title>
        <authorList>
            <consortium name="DOE Joint Genome Institute"/>
            <consortium name="Mycorrhizal Genomics Consortium"/>
            <person name="Kohler A."/>
            <person name="Kuo A."/>
            <person name="Nagy L.G."/>
            <person name="Floudas D."/>
            <person name="Copeland A."/>
            <person name="Barry K.W."/>
            <person name="Cichocki N."/>
            <person name="Veneault-Fourrey C."/>
            <person name="LaButti K."/>
            <person name="Lindquist E.A."/>
            <person name="Lipzen A."/>
            <person name="Lundell T."/>
            <person name="Morin E."/>
            <person name="Murat C."/>
            <person name="Riley R."/>
            <person name="Ohm R."/>
            <person name="Sun H."/>
            <person name="Tunlid A."/>
            <person name="Henrissat B."/>
            <person name="Grigoriev I.V."/>
            <person name="Hibbett D.S."/>
            <person name="Martin F."/>
        </authorList>
    </citation>
    <scope>NUCLEOTIDE SEQUENCE [LARGE SCALE GENOMIC DNA]</scope>
    <source>
        <strain evidence="3">Marx 270</strain>
    </source>
</reference>
<evidence type="ECO:0000313" key="2">
    <source>
        <dbReference type="EMBL" id="KIN98217.1"/>
    </source>
</evidence>
<accession>A0A0C3IMP4</accession>
<dbReference type="EMBL" id="KN832018">
    <property type="protein sequence ID" value="KIN98217.1"/>
    <property type="molecule type" value="Genomic_DNA"/>
</dbReference>
<reference evidence="2 3" key="1">
    <citation type="submission" date="2014-04" db="EMBL/GenBank/DDBJ databases">
        <authorList>
            <consortium name="DOE Joint Genome Institute"/>
            <person name="Kuo A."/>
            <person name="Kohler A."/>
            <person name="Costa M.D."/>
            <person name="Nagy L.G."/>
            <person name="Floudas D."/>
            <person name="Copeland A."/>
            <person name="Barry K.W."/>
            <person name="Cichocki N."/>
            <person name="Veneault-Fourrey C."/>
            <person name="LaButti K."/>
            <person name="Lindquist E.A."/>
            <person name="Lipzen A."/>
            <person name="Lundell T."/>
            <person name="Morin E."/>
            <person name="Murat C."/>
            <person name="Sun H."/>
            <person name="Tunlid A."/>
            <person name="Henrissat B."/>
            <person name="Grigoriev I.V."/>
            <person name="Hibbett D.S."/>
            <person name="Martin F."/>
            <person name="Nordberg H.P."/>
            <person name="Cantor M.N."/>
            <person name="Hua S.X."/>
        </authorList>
    </citation>
    <scope>NUCLEOTIDE SEQUENCE [LARGE SCALE GENOMIC DNA]</scope>
    <source>
        <strain evidence="2 3">Marx 270</strain>
    </source>
</reference>
<feature type="compositionally biased region" description="Low complexity" evidence="1">
    <location>
        <begin position="249"/>
        <end position="262"/>
    </location>
</feature>
<keyword evidence="3" id="KW-1185">Reference proteome</keyword>
<feature type="compositionally biased region" description="Gly residues" evidence="1">
    <location>
        <begin position="222"/>
        <end position="241"/>
    </location>
</feature>
<dbReference type="HOGENOM" id="CLU_510086_0_0_1"/>
<evidence type="ECO:0000313" key="3">
    <source>
        <dbReference type="Proteomes" id="UP000054217"/>
    </source>
</evidence>
<evidence type="ECO:0000256" key="1">
    <source>
        <dbReference type="SAM" id="MobiDB-lite"/>
    </source>
</evidence>
<dbReference type="OrthoDB" id="3066115at2759"/>
<gene>
    <name evidence="2" type="ORF">M404DRAFT_10622</name>
</gene>
<dbReference type="STRING" id="870435.A0A0C3IMP4"/>
<dbReference type="Proteomes" id="UP000054217">
    <property type="component" value="Unassembled WGS sequence"/>
</dbReference>
<name>A0A0C3IMP4_PISTI</name>
<organism evidence="2 3">
    <name type="scientific">Pisolithus tinctorius Marx 270</name>
    <dbReference type="NCBI Taxonomy" id="870435"/>
    <lineage>
        <taxon>Eukaryota</taxon>
        <taxon>Fungi</taxon>
        <taxon>Dikarya</taxon>
        <taxon>Basidiomycota</taxon>
        <taxon>Agaricomycotina</taxon>
        <taxon>Agaricomycetes</taxon>
        <taxon>Agaricomycetidae</taxon>
        <taxon>Boletales</taxon>
        <taxon>Sclerodermatineae</taxon>
        <taxon>Pisolithaceae</taxon>
        <taxon>Pisolithus</taxon>
    </lineage>
</organism>
<dbReference type="Pfam" id="PF14223">
    <property type="entry name" value="Retrotran_gag_2"/>
    <property type="match status" value="1"/>
</dbReference>
<dbReference type="InParanoid" id="A0A0C3IMP4"/>
<proteinExistence type="predicted"/>
<protein>
    <submittedName>
        <fullName evidence="2">Uncharacterized protein</fullName>
    </submittedName>
</protein>